<dbReference type="InterPro" id="IPR008906">
    <property type="entry name" value="HATC_C_dom"/>
</dbReference>
<dbReference type="InterPro" id="IPR012337">
    <property type="entry name" value="RNaseH-like_sf"/>
</dbReference>
<dbReference type="EMBL" id="FN654429">
    <property type="protein sequence ID" value="CBY33578.1"/>
    <property type="molecule type" value="Genomic_DNA"/>
</dbReference>
<dbReference type="AlphaFoldDB" id="E4YDG7"/>
<proteinExistence type="predicted"/>
<protein>
    <recommendedName>
        <fullName evidence="2">HAT C-terminal dimerisation domain-containing protein</fullName>
    </recommendedName>
</protein>
<dbReference type="Proteomes" id="UP000011014">
    <property type="component" value="Unassembled WGS sequence"/>
</dbReference>
<dbReference type="GO" id="GO:0046983">
    <property type="term" value="F:protein dimerization activity"/>
    <property type="evidence" value="ECO:0007669"/>
    <property type="project" value="InterPro"/>
</dbReference>
<sequence length="189" mass="22199">MPTQLKKVKKKKKKNDKTKKAPVKSRKRKKICDDAAGDDHELVDMLERDVVPDITHSVYPPCYAPEDLNCAFLREKTHHSLDRRHRLEAEIERFSNFDENSYFFHWVPTNPKIPKSVEFLETHTFTILSEILKIAHTTPASTGNLERFFSDLKRIYTAERSSMTDETLTKQFFLHGRSQYLNYLLGQKK</sequence>
<reference evidence="3" key="1">
    <citation type="journal article" date="2010" name="Science">
        <title>Plasticity of animal genome architecture unmasked by rapid evolution of a pelagic tunicate.</title>
        <authorList>
            <person name="Denoeud F."/>
            <person name="Henriet S."/>
            <person name="Mungpakdee S."/>
            <person name="Aury J.M."/>
            <person name="Da Silva C."/>
            <person name="Brinkmann H."/>
            <person name="Mikhaleva J."/>
            <person name="Olsen L.C."/>
            <person name="Jubin C."/>
            <person name="Canestro C."/>
            <person name="Bouquet J.M."/>
            <person name="Danks G."/>
            <person name="Poulain J."/>
            <person name="Campsteijn C."/>
            <person name="Adamski M."/>
            <person name="Cross I."/>
            <person name="Yadetie F."/>
            <person name="Muffato M."/>
            <person name="Louis A."/>
            <person name="Butcher S."/>
            <person name="Tsagkogeorga G."/>
            <person name="Konrad A."/>
            <person name="Singh S."/>
            <person name="Jensen M.F."/>
            <person name="Cong E.H."/>
            <person name="Eikeseth-Otteraa H."/>
            <person name="Noel B."/>
            <person name="Anthouard V."/>
            <person name="Porcel B.M."/>
            <person name="Kachouri-Lafond R."/>
            <person name="Nishino A."/>
            <person name="Ugolini M."/>
            <person name="Chourrout P."/>
            <person name="Nishida H."/>
            <person name="Aasland R."/>
            <person name="Huzurbazar S."/>
            <person name="Westhof E."/>
            <person name="Delsuc F."/>
            <person name="Lehrach H."/>
            <person name="Reinhardt R."/>
            <person name="Weissenbach J."/>
            <person name="Roy S.W."/>
            <person name="Artiguenave F."/>
            <person name="Postlethwait J.H."/>
            <person name="Manak J.R."/>
            <person name="Thompson E.M."/>
            <person name="Jaillon O."/>
            <person name="Du Pasquier L."/>
            <person name="Boudinot P."/>
            <person name="Liberles D.A."/>
            <person name="Volff J.N."/>
            <person name="Philippe H."/>
            <person name="Lenhard B."/>
            <person name="Roest Crollius H."/>
            <person name="Wincker P."/>
            <person name="Chourrout D."/>
        </authorList>
    </citation>
    <scope>NUCLEOTIDE SEQUENCE [LARGE SCALE GENOMIC DNA]</scope>
</reference>
<evidence type="ECO:0000256" key="1">
    <source>
        <dbReference type="SAM" id="MobiDB-lite"/>
    </source>
</evidence>
<feature type="domain" description="HAT C-terminal dimerisation" evidence="2">
    <location>
        <begin position="122"/>
        <end position="175"/>
    </location>
</feature>
<dbReference type="Pfam" id="PF05699">
    <property type="entry name" value="Dimer_Tnp_hAT"/>
    <property type="match status" value="1"/>
</dbReference>
<evidence type="ECO:0000313" key="3">
    <source>
        <dbReference type="EMBL" id="CBY33578.1"/>
    </source>
</evidence>
<gene>
    <name evidence="3" type="ORF">GSOID_T00021500001</name>
</gene>
<feature type="region of interest" description="Disordered" evidence="1">
    <location>
        <begin position="1"/>
        <end position="30"/>
    </location>
</feature>
<dbReference type="SUPFAM" id="SSF53098">
    <property type="entry name" value="Ribonuclease H-like"/>
    <property type="match status" value="1"/>
</dbReference>
<evidence type="ECO:0000259" key="2">
    <source>
        <dbReference type="Pfam" id="PF05699"/>
    </source>
</evidence>
<name>E4YDG7_OIKDI</name>
<accession>E4YDG7</accession>
<organism evidence="3">
    <name type="scientific">Oikopleura dioica</name>
    <name type="common">Tunicate</name>
    <dbReference type="NCBI Taxonomy" id="34765"/>
    <lineage>
        <taxon>Eukaryota</taxon>
        <taxon>Metazoa</taxon>
        <taxon>Chordata</taxon>
        <taxon>Tunicata</taxon>
        <taxon>Appendicularia</taxon>
        <taxon>Copelata</taxon>
        <taxon>Oikopleuridae</taxon>
        <taxon>Oikopleura</taxon>
    </lineage>
</organism>